<reference evidence="1" key="1">
    <citation type="submission" date="2018-02" db="EMBL/GenBank/DDBJ databases">
        <title>Rhizophora mucronata_Transcriptome.</title>
        <authorList>
            <person name="Meera S.P."/>
            <person name="Sreeshan A."/>
            <person name="Augustine A."/>
        </authorList>
    </citation>
    <scope>NUCLEOTIDE SEQUENCE</scope>
    <source>
        <tissue evidence="1">Leaf</tissue>
    </source>
</reference>
<proteinExistence type="predicted"/>
<accession>A0A2P2PQU3</accession>
<protein>
    <submittedName>
        <fullName evidence="1">Uncharacterized protein</fullName>
    </submittedName>
</protein>
<organism evidence="1">
    <name type="scientific">Rhizophora mucronata</name>
    <name type="common">Asiatic mangrove</name>
    <dbReference type="NCBI Taxonomy" id="61149"/>
    <lineage>
        <taxon>Eukaryota</taxon>
        <taxon>Viridiplantae</taxon>
        <taxon>Streptophyta</taxon>
        <taxon>Embryophyta</taxon>
        <taxon>Tracheophyta</taxon>
        <taxon>Spermatophyta</taxon>
        <taxon>Magnoliopsida</taxon>
        <taxon>eudicotyledons</taxon>
        <taxon>Gunneridae</taxon>
        <taxon>Pentapetalae</taxon>
        <taxon>rosids</taxon>
        <taxon>fabids</taxon>
        <taxon>Malpighiales</taxon>
        <taxon>Rhizophoraceae</taxon>
        <taxon>Rhizophora</taxon>
    </lineage>
</organism>
<dbReference type="AlphaFoldDB" id="A0A2P2PQU3"/>
<dbReference type="EMBL" id="GGEC01076624">
    <property type="protein sequence ID" value="MBX57108.1"/>
    <property type="molecule type" value="Transcribed_RNA"/>
</dbReference>
<name>A0A2P2PQU3_RHIMU</name>
<sequence length="32" mass="3723">MDQREKLKCFHYFISSSSASECARFSNLQCCC</sequence>
<evidence type="ECO:0000313" key="1">
    <source>
        <dbReference type="EMBL" id="MBX57108.1"/>
    </source>
</evidence>